<dbReference type="PANTHER" id="PTHR37816">
    <property type="entry name" value="YALI0E33011P"/>
    <property type="match status" value="1"/>
</dbReference>
<dbReference type="AlphaFoldDB" id="A0A552UFC3"/>
<name>A0A552UFC3_9SPHN</name>
<protein>
    <submittedName>
        <fullName evidence="1">AAA family ATPase</fullName>
    </submittedName>
</protein>
<reference evidence="1 2" key="1">
    <citation type="submission" date="2019-07" db="EMBL/GenBank/DDBJ databases">
        <title>Novel species isolated from glacier.</title>
        <authorList>
            <person name="Liu Q."/>
            <person name="Xin Y.-H."/>
        </authorList>
    </citation>
    <scope>NUCLEOTIDE SEQUENCE [LARGE SCALE GENOMIC DNA]</scope>
    <source>
        <strain evidence="1 2">LB1R16</strain>
    </source>
</reference>
<dbReference type="Proteomes" id="UP000317894">
    <property type="component" value="Unassembled WGS sequence"/>
</dbReference>
<sequence length="175" mass="19499">MTLDDLGPRICILGPSNSGKSTLAAAIGRARGLPAVHLDQLQHLPGTDWVQRPEAEFGALHDAVIAGERWVIDGNYSRLLPQRLERATGIIALDLSTARSLWRYVRRTLFERDRVGALDGGRERVKWEMIHHIAVATPPRSRRQAALLETTDLPGIRLPNPKALTDFYRAQGLTR</sequence>
<evidence type="ECO:0000313" key="1">
    <source>
        <dbReference type="EMBL" id="TRW16923.1"/>
    </source>
</evidence>
<dbReference type="RefSeq" id="WP_143554467.1">
    <property type="nucleotide sequence ID" value="NZ_VJWA01000001.1"/>
</dbReference>
<dbReference type="Gene3D" id="3.40.50.300">
    <property type="entry name" value="P-loop containing nucleotide triphosphate hydrolases"/>
    <property type="match status" value="1"/>
</dbReference>
<organism evidence="1 2">
    <name type="scientific">Glacieibacterium frigidum</name>
    <dbReference type="NCBI Taxonomy" id="2593303"/>
    <lineage>
        <taxon>Bacteria</taxon>
        <taxon>Pseudomonadati</taxon>
        <taxon>Pseudomonadota</taxon>
        <taxon>Alphaproteobacteria</taxon>
        <taxon>Sphingomonadales</taxon>
        <taxon>Sphingosinicellaceae</taxon>
        <taxon>Glacieibacterium</taxon>
    </lineage>
</organism>
<evidence type="ECO:0000313" key="2">
    <source>
        <dbReference type="Proteomes" id="UP000317894"/>
    </source>
</evidence>
<dbReference type="SUPFAM" id="SSF52540">
    <property type="entry name" value="P-loop containing nucleoside triphosphate hydrolases"/>
    <property type="match status" value="1"/>
</dbReference>
<dbReference type="EMBL" id="VJWA01000001">
    <property type="protein sequence ID" value="TRW16923.1"/>
    <property type="molecule type" value="Genomic_DNA"/>
</dbReference>
<dbReference type="InterPro" id="IPR027417">
    <property type="entry name" value="P-loop_NTPase"/>
</dbReference>
<comment type="caution">
    <text evidence="1">The sequence shown here is derived from an EMBL/GenBank/DDBJ whole genome shotgun (WGS) entry which is preliminary data.</text>
</comment>
<keyword evidence="2" id="KW-1185">Reference proteome</keyword>
<proteinExistence type="predicted"/>
<gene>
    <name evidence="1" type="ORF">FMM06_01565</name>
</gene>
<dbReference type="OrthoDB" id="7210594at2"/>
<accession>A0A552UFC3</accession>
<dbReference type="PANTHER" id="PTHR37816:SF2">
    <property type="entry name" value="DNA TOPOLOGY MODULATION PROTEIN FLAR-RELATED PROTEIN"/>
    <property type="match status" value="1"/>
</dbReference>
<dbReference type="InterPro" id="IPR052922">
    <property type="entry name" value="Cytidylate_Kinase-2"/>
</dbReference>